<protein>
    <recommendedName>
        <fullName evidence="12">Membrane insertase YidC/Oxa/ALB C-terminal domain-containing protein</fullName>
    </recommendedName>
</protein>
<evidence type="ECO:0000256" key="11">
    <source>
        <dbReference type="SAM" id="Phobius"/>
    </source>
</evidence>
<evidence type="ECO:0000256" key="5">
    <source>
        <dbReference type="ARBA" id="ARBA00022946"/>
    </source>
</evidence>
<keyword evidence="5" id="KW-0809">Transit peptide</keyword>
<evidence type="ECO:0000256" key="3">
    <source>
        <dbReference type="ARBA" id="ARBA00022692"/>
    </source>
</evidence>
<dbReference type="GO" id="GO:0005743">
    <property type="term" value="C:mitochondrial inner membrane"/>
    <property type="evidence" value="ECO:0007669"/>
    <property type="project" value="UniProtKB-SubCell"/>
</dbReference>
<dbReference type="STRING" id="400727.A0A2T7NGV5"/>
<evidence type="ECO:0000256" key="10">
    <source>
        <dbReference type="SAM" id="MobiDB-lite"/>
    </source>
</evidence>
<dbReference type="EMBL" id="PZQS01000012">
    <property type="protein sequence ID" value="PVD20386.1"/>
    <property type="molecule type" value="Genomic_DNA"/>
</dbReference>
<keyword evidence="4" id="KW-0999">Mitochondrion inner membrane</keyword>
<evidence type="ECO:0000256" key="7">
    <source>
        <dbReference type="ARBA" id="ARBA00023128"/>
    </source>
</evidence>
<reference evidence="13 14" key="1">
    <citation type="submission" date="2018-04" db="EMBL/GenBank/DDBJ databases">
        <title>The genome of golden apple snail Pomacea canaliculata provides insight into stress tolerance and invasive adaptation.</title>
        <authorList>
            <person name="Liu C."/>
            <person name="Liu B."/>
            <person name="Ren Y."/>
            <person name="Zhang Y."/>
            <person name="Wang H."/>
            <person name="Li S."/>
            <person name="Jiang F."/>
            <person name="Yin L."/>
            <person name="Zhang G."/>
            <person name="Qian W."/>
            <person name="Fan W."/>
        </authorList>
    </citation>
    <scope>NUCLEOTIDE SEQUENCE [LARGE SCALE GENOMIC DNA]</scope>
    <source>
        <strain evidence="13">SZHN2017</strain>
        <tissue evidence="13">Muscle</tissue>
    </source>
</reference>
<name>A0A2T7NGV5_POMCA</name>
<comment type="caution">
    <text evidence="13">The sequence shown here is derived from an EMBL/GenBank/DDBJ whole genome shotgun (WGS) entry which is preliminary data.</text>
</comment>
<feature type="transmembrane region" description="Helical" evidence="11">
    <location>
        <begin position="144"/>
        <end position="165"/>
    </location>
</feature>
<evidence type="ECO:0000313" key="13">
    <source>
        <dbReference type="EMBL" id="PVD20386.1"/>
    </source>
</evidence>
<feature type="transmembrane region" description="Helical" evidence="11">
    <location>
        <begin position="189"/>
        <end position="208"/>
    </location>
</feature>
<keyword evidence="6 11" id="KW-1133">Transmembrane helix</keyword>
<organism evidence="13 14">
    <name type="scientific">Pomacea canaliculata</name>
    <name type="common">Golden apple snail</name>
    <dbReference type="NCBI Taxonomy" id="400727"/>
    <lineage>
        <taxon>Eukaryota</taxon>
        <taxon>Metazoa</taxon>
        <taxon>Spiralia</taxon>
        <taxon>Lophotrochozoa</taxon>
        <taxon>Mollusca</taxon>
        <taxon>Gastropoda</taxon>
        <taxon>Caenogastropoda</taxon>
        <taxon>Architaenioglossa</taxon>
        <taxon>Ampullarioidea</taxon>
        <taxon>Ampullariidae</taxon>
        <taxon>Pomacea</taxon>
    </lineage>
</organism>
<gene>
    <name evidence="13" type="ORF">C0Q70_18540</name>
</gene>
<comment type="similarity">
    <text evidence="2 9">Belongs to the OXA1/ALB3/YidC family.</text>
</comment>
<keyword evidence="7" id="KW-0496">Mitochondrion</keyword>
<evidence type="ECO:0000256" key="2">
    <source>
        <dbReference type="ARBA" id="ARBA00009877"/>
    </source>
</evidence>
<evidence type="ECO:0000259" key="12">
    <source>
        <dbReference type="Pfam" id="PF02096"/>
    </source>
</evidence>
<keyword evidence="14" id="KW-1185">Reference proteome</keyword>
<evidence type="ECO:0000256" key="4">
    <source>
        <dbReference type="ARBA" id="ARBA00022792"/>
    </source>
</evidence>
<dbReference type="Pfam" id="PF02096">
    <property type="entry name" value="60KD_IMP"/>
    <property type="match status" value="1"/>
</dbReference>
<feature type="transmembrane region" description="Helical" evidence="11">
    <location>
        <begin position="229"/>
        <end position="248"/>
    </location>
</feature>
<dbReference type="PANTHER" id="PTHR12428:SF66">
    <property type="entry name" value="MITOCHONDRIAL INNER MEMBRANE PROTEIN OXA1L"/>
    <property type="match status" value="1"/>
</dbReference>
<feature type="transmembrane region" description="Helical" evidence="11">
    <location>
        <begin position="67"/>
        <end position="87"/>
    </location>
</feature>
<comment type="subcellular location">
    <subcellularLocation>
        <location evidence="9">Membrane</location>
        <topology evidence="9">Multi-pass membrane protein</topology>
    </subcellularLocation>
    <subcellularLocation>
        <location evidence="1">Mitochondrion inner membrane</location>
        <topology evidence="1">Multi-pass membrane protein</topology>
    </subcellularLocation>
</comment>
<dbReference type="GO" id="GO:0032979">
    <property type="term" value="P:protein insertion into mitochondrial inner membrane from matrix"/>
    <property type="evidence" value="ECO:0007669"/>
    <property type="project" value="TreeGrafter"/>
</dbReference>
<keyword evidence="3 9" id="KW-0812">Transmembrane</keyword>
<dbReference type="InterPro" id="IPR028055">
    <property type="entry name" value="YidC/Oxa/ALB_C"/>
</dbReference>
<dbReference type="InterPro" id="IPR001708">
    <property type="entry name" value="YidC/ALB3/OXA1/COX18"/>
</dbReference>
<evidence type="ECO:0000313" key="14">
    <source>
        <dbReference type="Proteomes" id="UP000245119"/>
    </source>
</evidence>
<dbReference type="AlphaFoldDB" id="A0A2T7NGV5"/>
<proteinExistence type="inferred from homology"/>
<evidence type="ECO:0000256" key="8">
    <source>
        <dbReference type="ARBA" id="ARBA00023136"/>
    </source>
</evidence>
<dbReference type="GO" id="GO:0032977">
    <property type="term" value="F:membrane insertase activity"/>
    <property type="evidence" value="ECO:0007669"/>
    <property type="project" value="InterPro"/>
</dbReference>
<dbReference type="OrthoDB" id="2148490at2759"/>
<sequence length="347" mass="38908">MDAAVDKVAPTDYIPPPPSLPEAPQVQEILNALGEPTLASLGLANWTPSGLVQMALEALHVSADLPWWGAIVAGTICVRLLMFPLVIKSQRNAAHMHNHMPTMTRLQEKFTQARQSGNVVEASIAGRELMNFMQRNEIKPFRNFLVPLAQMPVFLSVFVGLRQMANLPVESMKTGGMFWFMDLTLPDPFYGLPIMTMLTFFLTIELGVDGVKAGTMSHTMKWFFRGMPIIMLPFIANFPAAMLCYWFTSNGFSLVQVLFLKIPRVREFFKIEQLVKHPVTALPKKKGFLEGFKDSMNNAKLAREMEERHRVDALRFKQAGQGPITKTYAYDPTKLKAAKTVTSSPKS</sequence>
<evidence type="ECO:0000256" key="1">
    <source>
        <dbReference type="ARBA" id="ARBA00004448"/>
    </source>
</evidence>
<dbReference type="CDD" id="cd20069">
    <property type="entry name" value="5TM_Oxa1-like"/>
    <property type="match status" value="1"/>
</dbReference>
<evidence type="ECO:0000256" key="9">
    <source>
        <dbReference type="RuleBase" id="RU003945"/>
    </source>
</evidence>
<accession>A0A2T7NGV5</accession>
<feature type="region of interest" description="Disordered" evidence="10">
    <location>
        <begin position="1"/>
        <end position="20"/>
    </location>
</feature>
<dbReference type="NCBIfam" id="TIGR03592">
    <property type="entry name" value="yidC_oxa1_cterm"/>
    <property type="match status" value="1"/>
</dbReference>
<keyword evidence="8 11" id="KW-0472">Membrane</keyword>
<dbReference type="PANTHER" id="PTHR12428">
    <property type="entry name" value="OXA1"/>
    <property type="match status" value="1"/>
</dbReference>
<dbReference type="Proteomes" id="UP000245119">
    <property type="component" value="Linkage Group LG12"/>
</dbReference>
<evidence type="ECO:0000256" key="6">
    <source>
        <dbReference type="ARBA" id="ARBA00022989"/>
    </source>
</evidence>
<feature type="domain" description="Membrane insertase YidC/Oxa/ALB C-terminal" evidence="12">
    <location>
        <begin position="67"/>
        <end position="260"/>
    </location>
</feature>